<feature type="region of interest" description="Disordered" evidence="1">
    <location>
        <begin position="1"/>
        <end position="32"/>
    </location>
</feature>
<sequence length="69" mass="7624">MTPPHDMASIDTRPQDTTQTSFATGPSFYPESPSIRIPVKLGPPISRLLFAIQPVLTQNQLNLQLGYVE</sequence>
<organism evidence="2 3">
    <name type="scientific">Cordyceps militaris</name>
    <name type="common">Caterpillar fungus</name>
    <name type="synonym">Clavaria militaris</name>
    <dbReference type="NCBI Taxonomy" id="73501"/>
    <lineage>
        <taxon>Eukaryota</taxon>
        <taxon>Fungi</taxon>
        <taxon>Dikarya</taxon>
        <taxon>Ascomycota</taxon>
        <taxon>Pezizomycotina</taxon>
        <taxon>Sordariomycetes</taxon>
        <taxon>Hypocreomycetidae</taxon>
        <taxon>Hypocreales</taxon>
        <taxon>Cordycipitaceae</taxon>
        <taxon>Cordyceps</taxon>
    </lineage>
</organism>
<name>A0A2H4SKD9_CORMI</name>
<evidence type="ECO:0000256" key="1">
    <source>
        <dbReference type="SAM" id="MobiDB-lite"/>
    </source>
</evidence>
<dbReference type="VEuPathDB" id="FungiDB:CCM_00796"/>
<dbReference type="VEuPathDB" id="FungiDB:A9K55_008668"/>
<evidence type="ECO:0000313" key="3">
    <source>
        <dbReference type="Proteomes" id="UP000323067"/>
    </source>
</evidence>
<proteinExistence type="predicted"/>
<protein>
    <submittedName>
        <fullName evidence="2">Uncharacterized protein</fullName>
    </submittedName>
</protein>
<evidence type="ECO:0000313" key="2">
    <source>
        <dbReference type="EMBL" id="ATY63576.1"/>
    </source>
</evidence>
<dbReference type="AlphaFoldDB" id="A0A2H4SKD9"/>
<feature type="compositionally biased region" description="Polar residues" evidence="1">
    <location>
        <begin position="15"/>
        <end position="24"/>
    </location>
</feature>
<gene>
    <name evidence="2" type="ORF">A9K55_008668</name>
</gene>
<accession>A0A2H4SKD9</accession>
<reference evidence="2 3" key="1">
    <citation type="journal article" date="2017" name="BMC Genomics">
        <title>Chromosome level assembly and secondary metabolite potential of the parasitic fungus Cordyceps militaris.</title>
        <authorList>
            <person name="Kramer G.J."/>
            <person name="Nodwell J.R."/>
        </authorList>
    </citation>
    <scope>NUCLEOTIDE SEQUENCE [LARGE SCALE GENOMIC DNA]</scope>
    <source>
        <strain evidence="2 3">ATCC 34164</strain>
    </source>
</reference>
<dbReference type="EMBL" id="CP023324">
    <property type="protein sequence ID" value="ATY63576.1"/>
    <property type="molecule type" value="Genomic_DNA"/>
</dbReference>
<dbReference type="Proteomes" id="UP000323067">
    <property type="component" value="Chromosome vii"/>
</dbReference>